<evidence type="ECO:0000256" key="5">
    <source>
        <dbReference type="ARBA" id="ARBA00023125"/>
    </source>
</evidence>
<keyword evidence="1" id="KW-0540">Nuclease</keyword>
<dbReference type="Pfam" id="PF02732">
    <property type="entry name" value="ERCC4"/>
    <property type="match status" value="1"/>
</dbReference>
<sequence>MARIIVDSRESRSGLTSLLSDLGADVVSEELECADYVLADGFGVERKAANDFVVSIMDRRLFSQAATMKEAYKRVVIVVEGSLQGVRSAIAPEALQGALSWLAILEGIHVVQTSTTRETAQMLLTMQRHAIEGLGYEIALRGGKPKDRSVMARYLVEGLPGVGPGAAAKLLAHFGSAHAVFTASSDQLRAVAGIGPKTVSSIRETLEFDTRLGESTK</sequence>
<dbReference type="InterPro" id="IPR011335">
    <property type="entry name" value="Restrct_endonuc-II-like"/>
</dbReference>
<evidence type="ECO:0000256" key="4">
    <source>
        <dbReference type="ARBA" id="ARBA00022801"/>
    </source>
</evidence>
<dbReference type="CDD" id="cd20075">
    <property type="entry name" value="XPF_nuclease_XPF_arch"/>
    <property type="match status" value="1"/>
</dbReference>
<dbReference type="RefSeq" id="WP_316704391.1">
    <property type="nucleotide sequence ID" value="NZ_CP136337.1"/>
</dbReference>
<feature type="domain" description="ERCC4" evidence="8">
    <location>
        <begin position="3"/>
        <end position="83"/>
    </location>
</feature>
<dbReference type="EMBL" id="CP136337">
    <property type="protein sequence ID" value="WOB11204.1"/>
    <property type="molecule type" value="Genomic_DNA"/>
</dbReference>
<evidence type="ECO:0000259" key="7">
    <source>
        <dbReference type="SMART" id="SM00278"/>
    </source>
</evidence>
<dbReference type="SUPFAM" id="SSF47781">
    <property type="entry name" value="RuvA domain 2-like"/>
    <property type="match status" value="1"/>
</dbReference>
<gene>
    <name evidence="9" type="ORF">RXV79_26590</name>
</gene>
<keyword evidence="6" id="KW-0234">DNA repair</keyword>
<dbReference type="SUPFAM" id="SSF52980">
    <property type="entry name" value="Restriction endonuclease-like"/>
    <property type="match status" value="1"/>
</dbReference>
<organism evidence="9 10">
    <name type="scientific">Piscinibacter gummiphilus</name>
    <dbReference type="NCBI Taxonomy" id="946333"/>
    <lineage>
        <taxon>Bacteria</taxon>
        <taxon>Pseudomonadati</taxon>
        <taxon>Pseudomonadota</taxon>
        <taxon>Betaproteobacteria</taxon>
        <taxon>Burkholderiales</taxon>
        <taxon>Sphaerotilaceae</taxon>
        <taxon>Piscinibacter</taxon>
    </lineage>
</organism>
<proteinExistence type="predicted"/>
<keyword evidence="2" id="KW-0255">Endonuclease</keyword>
<evidence type="ECO:0000259" key="8">
    <source>
        <dbReference type="SMART" id="SM00891"/>
    </source>
</evidence>
<keyword evidence="9" id="KW-0614">Plasmid</keyword>
<geneLocation type="plasmid" evidence="9 10">
    <name>unnamed1</name>
</geneLocation>
<evidence type="ECO:0000313" key="10">
    <source>
        <dbReference type="Proteomes" id="UP001303946"/>
    </source>
</evidence>
<keyword evidence="4" id="KW-0378">Hydrolase</keyword>
<keyword evidence="3" id="KW-0227">DNA damage</keyword>
<feature type="domain" description="Helix-hairpin-helix DNA-binding motif class 1" evidence="7">
    <location>
        <begin position="186"/>
        <end position="205"/>
    </location>
</feature>
<evidence type="ECO:0000313" key="9">
    <source>
        <dbReference type="EMBL" id="WOB11204.1"/>
    </source>
</evidence>
<reference evidence="9 10" key="1">
    <citation type="submission" date="2023-10" db="EMBL/GenBank/DDBJ databases">
        <title>Bacteria for the degradation of biodegradable plastic PBAT(Polybutylene adipate terephthalate).</title>
        <authorList>
            <person name="Weon H.-Y."/>
            <person name="Yeon J."/>
        </authorList>
    </citation>
    <scope>NUCLEOTIDE SEQUENCE [LARGE SCALE GENOMIC DNA]</scope>
    <source>
        <strain evidence="9 10">SBD 7-3</strain>
        <plasmid evidence="9 10">unnamed1</plasmid>
    </source>
</reference>
<dbReference type="PANTHER" id="PTHR10150">
    <property type="entry name" value="DNA REPAIR ENDONUCLEASE XPF"/>
    <property type="match status" value="1"/>
</dbReference>
<dbReference type="Pfam" id="PF14520">
    <property type="entry name" value="HHH_5"/>
    <property type="match status" value="1"/>
</dbReference>
<dbReference type="SMART" id="SM00891">
    <property type="entry name" value="ERCC4"/>
    <property type="match status" value="1"/>
</dbReference>
<evidence type="ECO:0000256" key="3">
    <source>
        <dbReference type="ARBA" id="ARBA00022763"/>
    </source>
</evidence>
<dbReference type="InterPro" id="IPR006166">
    <property type="entry name" value="ERCC4_domain"/>
</dbReference>
<evidence type="ECO:0000256" key="2">
    <source>
        <dbReference type="ARBA" id="ARBA00022759"/>
    </source>
</evidence>
<evidence type="ECO:0000256" key="6">
    <source>
        <dbReference type="ARBA" id="ARBA00023204"/>
    </source>
</evidence>
<keyword evidence="5" id="KW-0238">DNA-binding</keyword>
<name>A0ABZ0D940_9BURK</name>
<dbReference type="Gene3D" id="1.10.150.20">
    <property type="entry name" value="5' to 3' exonuclease, C-terminal subdomain"/>
    <property type="match status" value="1"/>
</dbReference>
<dbReference type="PANTHER" id="PTHR10150:SF0">
    <property type="entry name" value="DNA REPAIR ENDONUCLEASE XPF"/>
    <property type="match status" value="1"/>
</dbReference>
<dbReference type="InterPro" id="IPR010994">
    <property type="entry name" value="RuvA_2-like"/>
</dbReference>
<accession>A0ABZ0D940</accession>
<dbReference type="InterPro" id="IPR003583">
    <property type="entry name" value="Hlx-hairpin-Hlx_DNA-bd_motif"/>
</dbReference>
<evidence type="ECO:0000256" key="1">
    <source>
        <dbReference type="ARBA" id="ARBA00022722"/>
    </source>
</evidence>
<dbReference type="Gene3D" id="3.40.50.10130">
    <property type="match status" value="1"/>
</dbReference>
<feature type="domain" description="Helix-hairpin-helix DNA-binding motif class 1" evidence="7">
    <location>
        <begin position="154"/>
        <end position="173"/>
    </location>
</feature>
<protein>
    <submittedName>
        <fullName evidence="9">ERCC4 domain-containing protein</fullName>
    </submittedName>
</protein>
<dbReference type="Proteomes" id="UP001303946">
    <property type="component" value="Plasmid unnamed1"/>
</dbReference>
<keyword evidence="10" id="KW-1185">Reference proteome</keyword>
<dbReference type="SMART" id="SM00278">
    <property type="entry name" value="HhH1"/>
    <property type="match status" value="2"/>
</dbReference>